<evidence type="ECO:0000313" key="3">
    <source>
        <dbReference type="EMBL" id="CAH2761961.1"/>
    </source>
</evidence>
<sequence length="306" mass="35686">MPKKAKNLNQNSKRAFLQTQLEAIQKELEEIPTLYRSDLEEYYLEYPKSLHEHEFSESTKKVYLRGARRLINRYTSDDSYLTKDDLICFKQDLLDEYEKVSTINSYITSVNRFLFYCDLGILKITKVIGQGDNTLAHRIYDHEFKRMWMKAKSLGDMNLYFAIRIMGETGVRVNELSSFTIAAVQNKYVSVDNKGKIRKVPLPGPLGREIRAFVKTLDKDVKEVVNLDYRQIYDGLKMIAGLCKINKKKVNPHAFRHYFGFNFVNKKGELKLAQLSDILGHSSVETTRVYTRGTLEDYLKSMEEIR</sequence>
<dbReference type="GO" id="GO:0003677">
    <property type="term" value="F:DNA binding"/>
    <property type="evidence" value="ECO:0007669"/>
    <property type="project" value="InterPro"/>
</dbReference>
<dbReference type="SUPFAM" id="SSF56349">
    <property type="entry name" value="DNA breaking-rejoining enzymes"/>
    <property type="match status" value="1"/>
</dbReference>
<dbReference type="Pfam" id="PF00589">
    <property type="entry name" value="Phage_integrase"/>
    <property type="match status" value="1"/>
</dbReference>
<proteinExistence type="predicted"/>
<evidence type="ECO:0000256" key="1">
    <source>
        <dbReference type="ARBA" id="ARBA00023172"/>
    </source>
</evidence>
<dbReference type="InterPro" id="IPR013762">
    <property type="entry name" value="Integrase-like_cat_sf"/>
</dbReference>
<dbReference type="InterPro" id="IPR050090">
    <property type="entry name" value="Tyrosine_recombinase_XerCD"/>
</dbReference>
<accession>A0AAU9VIP9</accession>
<dbReference type="AlphaFoldDB" id="A0AAU9VIP9"/>
<protein>
    <submittedName>
        <fullName evidence="4">Tyrosine-type recombinase/integrase</fullName>
    </submittedName>
</protein>
<dbReference type="PANTHER" id="PTHR30349">
    <property type="entry name" value="PHAGE INTEGRASE-RELATED"/>
    <property type="match status" value="1"/>
</dbReference>
<dbReference type="Proteomes" id="UP001154111">
    <property type="component" value="Chromosome"/>
</dbReference>
<dbReference type="RefSeq" id="WP_254006319.1">
    <property type="nucleotide sequence ID" value="NZ_OW659477.1"/>
</dbReference>
<evidence type="ECO:0000259" key="2">
    <source>
        <dbReference type="PROSITE" id="PS51898"/>
    </source>
</evidence>
<name>A0AAU9VIP9_9FIRM</name>
<organism evidence="4 6">
    <name type="scientific">Erysipelothrix amsterdamensis</name>
    <dbReference type="NCBI Taxonomy" id="2929157"/>
    <lineage>
        <taxon>Bacteria</taxon>
        <taxon>Bacillati</taxon>
        <taxon>Bacillota</taxon>
        <taxon>Erysipelotrichia</taxon>
        <taxon>Erysipelotrichales</taxon>
        <taxon>Erysipelotrichaceae</taxon>
        <taxon>Erysipelothrix</taxon>
    </lineage>
</organism>
<dbReference type="PANTHER" id="PTHR30349:SF89">
    <property type="entry name" value="INTEGRASE_RECOMBINASE"/>
    <property type="match status" value="1"/>
</dbReference>
<feature type="domain" description="Tyr recombinase" evidence="2">
    <location>
        <begin position="134"/>
        <end position="304"/>
    </location>
</feature>
<dbReference type="Gene3D" id="1.10.443.10">
    <property type="entry name" value="Intergrase catalytic core"/>
    <property type="match status" value="1"/>
</dbReference>
<dbReference type="EMBL" id="OW659477">
    <property type="protein sequence ID" value="CAH2761972.1"/>
    <property type="molecule type" value="Genomic_DNA"/>
</dbReference>
<dbReference type="InterPro" id="IPR002104">
    <property type="entry name" value="Integrase_catalytic"/>
</dbReference>
<keyword evidence="1" id="KW-0233">DNA recombination</keyword>
<evidence type="ECO:0000313" key="5">
    <source>
        <dbReference type="Proteomes" id="UP001154095"/>
    </source>
</evidence>
<keyword evidence="5" id="KW-1185">Reference proteome</keyword>
<gene>
    <name evidence="4" type="primary">xerD_2</name>
    <name evidence="4" type="ORF">ERYAMS2_00975</name>
    <name evidence="3" type="ORF">ERYAMS_00681</name>
</gene>
<evidence type="ECO:0000313" key="4">
    <source>
        <dbReference type="EMBL" id="CAH2761972.1"/>
    </source>
</evidence>
<dbReference type="PROSITE" id="PS51898">
    <property type="entry name" value="TYR_RECOMBINASE"/>
    <property type="match status" value="1"/>
</dbReference>
<dbReference type="GO" id="GO:0015074">
    <property type="term" value="P:DNA integration"/>
    <property type="evidence" value="ECO:0007669"/>
    <property type="project" value="InterPro"/>
</dbReference>
<dbReference type="GO" id="GO:0006310">
    <property type="term" value="P:DNA recombination"/>
    <property type="evidence" value="ECO:0007669"/>
    <property type="project" value="UniProtKB-KW"/>
</dbReference>
<dbReference type="InterPro" id="IPR011010">
    <property type="entry name" value="DNA_brk_join_enz"/>
</dbReference>
<evidence type="ECO:0000313" key="6">
    <source>
        <dbReference type="Proteomes" id="UP001154111"/>
    </source>
</evidence>
<dbReference type="EMBL" id="OW659496">
    <property type="protein sequence ID" value="CAH2761961.1"/>
    <property type="molecule type" value="Genomic_DNA"/>
</dbReference>
<reference evidence="4" key="1">
    <citation type="submission" date="2022-04" db="EMBL/GenBank/DDBJ databases">
        <authorList>
            <person name="Forde T."/>
        </authorList>
    </citation>
    <scope>NUCLEOTIDE SEQUENCE</scope>
    <source>
        <strain evidence="4">A18Y016a</strain>
        <strain evidence="3">A18Y020d</strain>
    </source>
</reference>
<dbReference type="Proteomes" id="UP001154095">
    <property type="component" value="Chromosome"/>
</dbReference>